<keyword evidence="3" id="KW-0808">Transferase</keyword>
<feature type="domain" description="Glycosyltransferase RgtA/B/C/D-like" evidence="2">
    <location>
        <begin position="67"/>
        <end position="216"/>
    </location>
</feature>
<organism evidence="3 4">
    <name type="scientific">Xanthocytophaga agilis</name>
    <dbReference type="NCBI Taxonomy" id="3048010"/>
    <lineage>
        <taxon>Bacteria</taxon>
        <taxon>Pseudomonadati</taxon>
        <taxon>Bacteroidota</taxon>
        <taxon>Cytophagia</taxon>
        <taxon>Cytophagales</taxon>
        <taxon>Rhodocytophagaceae</taxon>
        <taxon>Xanthocytophaga</taxon>
    </lineage>
</organism>
<keyword evidence="1" id="KW-0472">Membrane</keyword>
<feature type="transmembrane region" description="Helical" evidence="1">
    <location>
        <begin position="165"/>
        <end position="194"/>
    </location>
</feature>
<sequence length="494" mass="58058">MNLRSIKNLSPIILSYYSIIFIGCFLAIFQFLYNRSLWYDEAMLAVNIVSKDFNQLLKPLDKDQVAPIGFLFVEKINTLIFGNNEYALRLFPLLCFLASIPFYYLFTYKLTNDQKIALAATTFFSISFFLIKYSDEVKQYSTDVFFCVLIYHTTLHFQSDKAKSFIVYTLTGCIAVWFSNVSVIILFTCGLYIMHQEIYKKRQFRSMIPIVFWTASFATYYLLFIHNHPTQKLMVTFWKDAFLPLNPFSKNFYIFLFNTVKGIYSELISYFPLWPIPCILSTTGIWFLLKKKNCIILYLLLFPLFTHLLLSGLKLYPFFNRLVLYLVPLLILLYILSLCEVFEWINASYKKLPEWLLLVPIVIILGPLAVKFPFTKEEINKTLDYVKAHSKTNDHIYVYTGAIPGLEFYQKTRRDTLTNPLIYGTNHRDQNAAYDAELTKLKGKVWLIFSHIYEYAGPTHTEETYMIDFLLKHKAIIVDKKEFPGTSCYYMEIY</sequence>
<keyword evidence="4" id="KW-1185">Reference proteome</keyword>
<feature type="transmembrane region" description="Helical" evidence="1">
    <location>
        <begin position="86"/>
        <end position="104"/>
    </location>
</feature>
<evidence type="ECO:0000313" key="3">
    <source>
        <dbReference type="EMBL" id="MDJ1499733.1"/>
    </source>
</evidence>
<keyword evidence="1" id="KW-1133">Transmembrane helix</keyword>
<feature type="transmembrane region" description="Helical" evidence="1">
    <location>
        <begin position="322"/>
        <end position="343"/>
    </location>
</feature>
<accession>A0AAE3R2M0</accession>
<feature type="transmembrane region" description="Helical" evidence="1">
    <location>
        <begin position="296"/>
        <end position="316"/>
    </location>
</feature>
<evidence type="ECO:0000313" key="4">
    <source>
        <dbReference type="Proteomes" id="UP001232063"/>
    </source>
</evidence>
<comment type="caution">
    <text evidence="3">The sequence shown here is derived from an EMBL/GenBank/DDBJ whole genome shotgun (WGS) entry which is preliminary data.</text>
</comment>
<dbReference type="AlphaFoldDB" id="A0AAE3R2M0"/>
<dbReference type="InterPro" id="IPR038731">
    <property type="entry name" value="RgtA/B/C-like"/>
</dbReference>
<feature type="transmembrane region" description="Helical" evidence="1">
    <location>
        <begin position="12"/>
        <end position="33"/>
    </location>
</feature>
<dbReference type="EMBL" id="JASJOU010000001">
    <property type="protein sequence ID" value="MDJ1499733.1"/>
    <property type="molecule type" value="Genomic_DNA"/>
</dbReference>
<dbReference type="GO" id="GO:0016757">
    <property type="term" value="F:glycosyltransferase activity"/>
    <property type="evidence" value="ECO:0007669"/>
    <property type="project" value="UniProtKB-KW"/>
</dbReference>
<dbReference type="RefSeq" id="WP_314509271.1">
    <property type="nucleotide sequence ID" value="NZ_JASJOU010000001.1"/>
</dbReference>
<keyword evidence="3" id="KW-0328">Glycosyltransferase</keyword>
<dbReference type="Proteomes" id="UP001232063">
    <property type="component" value="Unassembled WGS sequence"/>
</dbReference>
<keyword evidence="1" id="KW-0812">Transmembrane</keyword>
<feature type="transmembrane region" description="Helical" evidence="1">
    <location>
        <begin position="116"/>
        <end position="134"/>
    </location>
</feature>
<reference evidence="3" key="1">
    <citation type="submission" date="2023-05" db="EMBL/GenBank/DDBJ databases">
        <authorList>
            <person name="Zhang X."/>
        </authorList>
    </citation>
    <scope>NUCLEOTIDE SEQUENCE</scope>
    <source>
        <strain evidence="3">BD1B2-1</strain>
    </source>
</reference>
<dbReference type="EC" id="2.4.-.-" evidence="3"/>
<feature type="transmembrane region" description="Helical" evidence="1">
    <location>
        <begin position="355"/>
        <end position="374"/>
    </location>
</feature>
<feature type="transmembrane region" description="Helical" evidence="1">
    <location>
        <begin position="206"/>
        <end position="225"/>
    </location>
</feature>
<evidence type="ECO:0000256" key="1">
    <source>
        <dbReference type="SAM" id="Phobius"/>
    </source>
</evidence>
<dbReference type="PROSITE" id="PS51257">
    <property type="entry name" value="PROKAR_LIPOPROTEIN"/>
    <property type="match status" value="1"/>
</dbReference>
<evidence type="ECO:0000259" key="2">
    <source>
        <dbReference type="Pfam" id="PF13231"/>
    </source>
</evidence>
<dbReference type="Pfam" id="PF13231">
    <property type="entry name" value="PMT_2"/>
    <property type="match status" value="1"/>
</dbReference>
<gene>
    <name evidence="3" type="ORF">QNI22_03705</name>
</gene>
<feature type="transmembrane region" description="Helical" evidence="1">
    <location>
        <begin position="267"/>
        <end position="289"/>
    </location>
</feature>
<name>A0AAE3R2M0_9BACT</name>
<proteinExistence type="predicted"/>
<protein>
    <submittedName>
        <fullName evidence="3">Glycosyltransferase family 39 protein</fullName>
        <ecNumber evidence="3">2.4.-.-</ecNumber>
    </submittedName>
</protein>